<protein>
    <submittedName>
        <fullName evidence="3">Uncharacterized protein</fullName>
    </submittedName>
</protein>
<proteinExistence type="predicted"/>
<dbReference type="AlphaFoldDB" id="A0A0D7F4K7"/>
<dbReference type="RefSeq" id="WP_044405445.1">
    <property type="nucleotide sequence ID" value="NZ_JXXE01000046.1"/>
</dbReference>
<dbReference type="OrthoDB" id="8138470at2"/>
<gene>
    <name evidence="3" type="ORF">OO17_02710</name>
</gene>
<dbReference type="Proteomes" id="UP000032515">
    <property type="component" value="Unassembled WGS sequence"/>
</dbReference>
<accession>A0A0D7F4K7</accession>
<feature type="transmembrane region" description="Helical" evidence="2">
    <location>
        <begin position="100"/>
        <end position="120"/>
    </location>
</feature>
<sequence>MKTDWRISTFNGALLAAYFIPTWVIVAVKIIISPFHGLYDRPNIAVALFISDYLHLSAAGTIRMAWLLALGKLTVAAFFAVFVVLTTRASIRKTGGCDEALAFALTIGSVISFASMLMASQVGELAAVRLHAAELMLLLGTAILLLVEPPFHSESAGEPQAAATWPAEPPATQSADYPSARHSS</sequence>
<keyword evidence="2" id="KW-0812">Transmembrane</keyword>
<feature type="transmembrane region" description="Helical" evidence="2">
    <location>
        <begin position="12"/>
        <end position="32"/>
    </location>
</feature>
<feature type="region of interest" description="Disordered" evidence="1">
    <location>
        <begin position="154"/>
        <end position="184"/>
    </location>
</feature>
<evidence type="ECO:0000256" key="1">
    <source>
        <dbReference type="SAM" id="MobiDB-lite"/>
    </source>
</evidence>
<evidence type="ECO:0000313" key="4">
    <source>
        <dbReference type="Proteomes" id="UP000032515"/>
    </source>
</evidence>
<reference evidence="3 4" key="1">
    <citation type="submission" date="2014-11" db="EMBL/GenBank/DDBJ databases">
        <title>Genomics and ecophysiology of heterotrophic nitrogen fixing bacteria isolated from estuarine surface water.</title>
        <authorList>
            <person name="Bentzon-Tilia M."/>
            <person name="Severin I."/>
            <person name="Hansen L.H."/>
            <person name="Riemann L."/>
        </authorList>
    </citation>
    <scope>NUCLEOTIDE SEQUENCE [LARGE SCALE GENOMIC DNA]</scope>
    <source>
        <strain evidence="3 4">BAL398</strain>
    </source>
</reference>
<comment type="caution">
    <text evidence="3">The sequence shown here is derived from an EMBL/GenBank/DDBJ whole genome shotgun (WGS) entry which is preliminary data.</text>
</comment>
<feature type="transmembrane region" description="Helical" evidence="2">
    <location>
        <begin position="64"/>
        <end position="88"/>
    </location>
</feature>
<dbReference type="PATRIC" id="fig|1076.23.peg.5232"/>
<feature type="compositionally biased region" description="Low complexity" evidence="1">
    <location>
        <begin position="158"/>
        <end position="173"/>
    </location>
</feature>
<organism evidence="3 4">
    <name type="scientific">Rhodopseudomonas palustris</name>
    <dbReference type="NCBI Taxonomy" id="1076"/>
    <lineage>
        <taxon>Bacteria</taxon>
        <taxon>Pseudomonadati</taxon>
        <taxon>Pseudomonadota</taxon>
        <taxon>Alphaproteobacteria</taxon>
        <taxon>Hyphomicrobiales</taxon>
        <taxon>Nitrobacteraceae</taxon>
        <taxon>Rhodopseudomonas</taxon>
    </lineage>
</organism>
<evidence type="ECO:0000256" key="2">
    <source>
        <dbReference type="SAM" id="Phobius"/>
    </source>
</evidence>
<name>A0A0D7F4K7_RHOPL</name>
<evidence type="ECO:0000313" key="3">
    <source>
        <dbReference type="EMBL" id="KIZ47740.1"/>
    </source>
</evidence>
<keyword evidence="2" id="KW-0472">Membrane</keyword>
<dbReference type="EMBL" id="JXXE01000046">
    <property type="protein sequence ID" value="KIZ47740.1"/>
    <property type="molecule type" value="Genomic_DNA"/>
</dbReference>
<keyword evidence="2" id="KW-1133">Transmembrane helix</keyword>